<proteinExistence type="predicted"/>
<dbReference type="Proteomes" id="UP000218209">
    <property type="component" value="Unassembled WGS sequence"/>
</dbReference>
<reference evidence="2 3" key="1">
    <citation type="submission" date="2017-03" db="EMBL/GenBank/DDBJ databases">
        <title>WGS assembly of Porphyra umbilicalis.</title>
        <authorList>
            <person name="Brawley S.H."/>
            <person name="Blouin N.A."/>
            <person name="Ficko-Blean E."/>
            <person name="Wheeler G.L."/>
            <person name="Lohr M."/>
            <person name="Goodson H.V."/>
            <person name="Jenkins J.W."/>
            <person name="Blaby-Haas C.E."/>
            <person name="Helliwell K.E."/>
            <person name="Chan C."/>
            <person name="Marriage T."/>
            <person name="Bhattacharya D."/>
            <person name="Klein A.S."/>
            <person name="Badis Y."/>
            <person name="Brodie J."/>
            <person name="Cao Y."/>
            <person name="Collen J."/>
            <person name="Dittami S.M."/>
            <person name="Gachon C.M."/>
            <person name="Green B.R."/>
            <person name="Karpowicz S."/>
            <person name="Kim J.W."/>
            <person name="Kudahl U."/>
            <person name="Lin S."/>
            <person name="Michel G."/>
            <person name="Mittag M."/>
            <person name="Olson B.J."/>
            <person name="Pangilinan J."/>
            <person name="Peng Y."/>
            <person name="Qiu H."/>
            <person name="Shu S."/>
            <person name="Singer J.T."/>
            <person name="Smith A.G."/>
            <person name="Sprecher B.N."/>
            <person name="Wagner V."/>
            <person name="Wang W."/>
            <person name="Wang Z.-Y."/>
            <person name="Yan J."/>
            <person name="Yarish C."/>
            <person name="Zoeuner-Riek S."/>
            <person name="Zhuang Y."/>
            <person name="Zou Y."/>
            <person name="Lindquist E.A."/>
            <person name="Grimwood J."/>
            <person name="Barry K."/>
            <person name="Rokhsar D.S."/>
            <person name="Schmutz J."/>
            <person name="Stiller J.W."/>
            <person name="Grossman A.R."/>
            <person name="Prochnik S.E."/>
        </authorList>
    </citation>
    <scope>NUCLEOTIDE SEQUENCE [LARGE SCALE GENOMIC DNA]</scope>
    <source>
        <strain evidence="2">4086291</strain>
    </source>
</reference>
<dbReference type="PROSITE" id="PS51318">
    <property type="entry name" value="TAT"/>
    <property type="match status" value="1"/>
</dbReference>
<feature type="region of interest" description="Disordered" evidence="1">
    <location>
        <begin position="440"/>
        <end position="481"/>
    </location>
</feature>
<keyword evidence="3" id="KW-1185">Reference proteome</keyword>
<feature type="region of interest" description="Disordered" evidence="1">
    <location>
        <begin position="155"/>
        <end position="174"/>
    </location>
</feature>
<dbReference type="InterPro" id="IPR006311">
    <property type="entry name" value="TAT_signal"/>
</dbReference>
<gene>
    <name evidence="2" type="ORF">BU14_0465s0004</name>
</gene>
<feature type="compositionally biased region" description="Pro residues" evidence="1">
    <location>
        <begin position="443"/>
        <end position="452"/>
    </location>
</feature>
<protein>
    <recommendedName>
        <fullName evidence="4">F-box domain-containing protein</fullName>
    </recommendedName>
</protein>
<evidence type="ECO:0000313" key="3">
    <source>
        <dbReference type="Proteomes" id="UP000218209"/>
    </source>
</evidence>
<evidence type="ECO:0000313" key="2">
    <source>
        <dbReference type="EMBL" id="OSX72113.1"/>
    </source>
</evidence>
<organism evidence="2 3">
    <name type="scientific">Porphyra umbilicalis</name>
    <name type="common">Purple laver</name>
    <name type="synonym">Red alga</name>
    <dbReference type="NCBI Taxonomy" id="2786"/>
    <lineage>
        <taxon>Eukaryota</taxon>
        <taxon>Rhodophyta</taxon>
        <taxon>Bangiophyceae</taxon>
        <taxon>Bangiales</taxon>
        <taxon>Bangiaceae</taxon>
        <taxon>Porphyra</taxon>
    </lineage>
</organism>
<sequence>MATPPPPPPPPPLSLRALLTTAGCLPVGGAGAAAAAAAAGAAAPTASATLTDLPPEVLVLVFSAVFAAAADAAATAAADPRWDGVRLPAATDEGADDAGGGVAAAAAAAAAPSPPLVTAPVWAAAAGAGGACRALRSAFLESVVALDVGPLPGGSGAGGGGPLGSDGGTGGRRGGGGRLTRVFCEATALATVARWAAFTVTLGRLTSVRRLTLRLVDMGDAAAEAAVSALLLGVLGHGAPALTALTVHAEGAVLPDAGGLVRGQPALRHLCLPHVPVWAAPPSHVDRAVSVYGGMRERLRSLDLSGLAVTLDAGDALAAFLNRLPPLPAVRFLGFGEHPSVDRAALAAASRACPAVTSLAVGSVAADVDSAAGAEVVAARFPRLRALNLTSGYPVVAQSVSAQFVGRLVCRLALHTLILPDVVAGLGALAAALPAAAAAAGSPPTPLPPPQPASASTGCCAPTRWPTRSAGAPSRRSTPST</sequence>
<accession>A0A1X6NUQ9</accession>
<evidence type="ECO:0000256" key="1">
    <source>
        <dbReference type="SAM" id="MobiDB-lite"/>
    </source>
</evidence>
<evidence type="ECO:0008006" key="4">
    <source>
        <dbReference type="Google" id="ProtNLM"/>
    </source>
</evidence>
<name>A0A1X6NUQ9_PORUM</name>
<dbReference type="AlphaFoldDB" id="A0A1X6NUQ9"/>
<dbReference type="EMBL" id="KV919082">
    <property type="protein sequence ID" value="OSX72113.1"/>
    <property type="molecule type" value="Genomic_DNA"/>
</dbReference>